<protein>
    <submittedName>
        <fullName evidence="1">Uncharacterized protein</fullName>
    </submittedName>
</protein>
<gene>
    <name evidence="1" type="ORF">PHPALM_8863</name>
</gene>
<dbReference type="EMBL" id="NCKW01004911">
    <property type="protein sequence ID" value="POM74215.1"/>
    <property type="molecule type" value="Genomic_DNA"/>
</dbReference>
<dbReference type="AlphaFoldDB" id="A0A2P4Y8T2"/>
<evidence type="ECO:0000313" key="2">
    <source>
        <dbReference type="Proteomes" id="UP000237271"/>
    </source>
</evidence>
<sequence length="196" mass="22820">MLLLLQNGIGEIVGRRLSSSKNKEETMWLLSDVKFQLQSDDERKYLVSDNARAMYEFMATDPFHLHQRFAKHIKSKSLRKHIRKEVMNTLYDVDRGFREPEEMKKNSLRKVLSRISVIEMGSYNRLIILTEKVVDLLFEIVSISQLEGFHIAMKKLLAREVRIELGLYILDVFIVQHNIDVGARFGNGVVARTPEQ</sequence>
<accession>A0A2P4Y8T2</accession>
<dbReference type="Proteomes" id="UP000237271">
    <property type="component" value="Unassembled WGS sequence"/>
</dbReference>
<keyword evidence="2" id="KW-1185">Reference proteome</keyword>
<reference evidence="1 2" key="1">
    <citation type="journal article" date="2017" name="Genome Biol. Evol.">
        <title>Phytophthora megakarya and P. palmivora, closely related causal agents of cacao black pod rot, underwent increases in genome sizes and gene numbers by different mechanisms.</title>
        <authorList>
            <person name="Ali S.S."/>
            <person name="Shao J."/>
            <person name="Lary D.J."/>
            <person name="Kronmiller B."/>
            <person name="Shen D."/>
            <person name="Strem M.D."/>
            <person name="Amoako-Attah I."/>
            <person name="Akrofi A.Y."/>
            <person name="Begoude B.A."/>
            <person name="Ten Hoopen G.M."/>
            <person name="Coulibaly K."/>
            <person name="Kebe B.I."/>
            <person name="Melnick R.L."/>
            <person name="Guiltinan M.J."/>
            <person name="Tyler B.M."/>
            <person name="Meinhardt L.W."/>
            <person name="Bailey B.A."/>
        </authorList>
    </citation>
    <scope>NUCLEOTIDE SEQUENCE [LARGE SCALE GENOMIC DNA]</scope>
    <source>
        <strain evidence="2">sbr112.9</strain>
    </source>
</reference>
<organism evidence="1 2">
    <name type="scientific">Phytophthora palmivora</name>
    <dbReference type="NCBI Taxonomy" id="4796"/>
    <lineage>
        <taxon>Eukaryota</taxon>
        <taxon>Sar</taxon>
        <taxon>Stramenopiles</taxon>
        <taxon>Oomycota</taxon>
        <taxon>Peronosporomycetes</taxon>
        <taxon>Peronosporales</taxon>
        <taxon>Peronosporaceae</taxon>
        <taxon>Phytophthora</taxon>
    </lineage>
</organism>
<comment type="caution">
    <text evidence="1">The sequence shown here is derived from an EMBL/GenBank/DDBJ whole genome shotgun (WGS) entry which is preliminary data.</text>
</comment>
<name>A0A2P4Y8T2_9STRA</name>
<dbReference type="OrthoDB" id="121194at2759"/>
<evidence type="ECO:0000313" key="1">
    <source>
        <dbReference type="EMBL" id="POM74215.1"/>
    </source>
</evidence>
<proteinExistence type="predicted"/>